<dbReference type="Proteomes" id="UP000000702">
    <property type="component" value="Unassembled WGS sequence"/>
</dbReference>
<reference evidence="13" key="1">
    <citation type="submission" date="2011-07" db="EMBL/GenBank/DDBJ databases">
        <title>Divergent evolution of antigenic variation in African trypanosomes.</title>
        <authorList>
            <person name="Jackson A.P."/>
            <person name="Berry A."/>
            <person name="Allison H.C."/>
            <person name="Burton P."/>
            <person name="Anderson J."/>
            <person name="Aslett M."/>
            <person name="Brown R."/>
            <person name="Corton N."/>
            <person name="Harris D."/>
            <person name="Hauser H."/>
            <person name="Gamble J."/>
            <person name="Gilderthorp R."/>
            <person name="McQuillan J."/>
            <person name="Quail M.A."/>
            <person name="Sanders M."/>
            <person name="Van Tonder A."/>
            <person name="Ginger M.L."/>
            <person name="Donelson J.E."/>
            <person name="Field M.C."/>
            <person name="Barry J.D."/>
            <person name="Berriman M."/>
            <person name="Hertz-Fowler C."/>
        </authorList>
    </citation>
    <scope>NUCLEOTIDE SEQUENCE [LARGE SCALE GENOMIC DNA]</scope>
    <source>
        <strain evidence="13">IL3000</strain>
    </source>
</reference>
<accession>F9WHZ9</accession>
<keyword evidence="13" id="KW-1185">Reference proteome</keyword>
<evidence type="ECO:0000256" key="6">
    <source>
        <dbReference type="ARBA" id="ARBA00023136"/>
    </source>
</evidence>
<comment type="function">
    <text evidence="1">VSG forms a coat on the surface of the parasite. The trypanosome evades the immune response of the host by expressing a series of antigenically distinct VSGs from an estimated 1000 VSG genes.</text>
</comment>
<keyword evidence="4" id="KW-0336">GPI-anchor</keyword>
<evidence type="ECO:0000313" key="13">
    <source>
        <dbReference type="Proteomes" id="UP000000702"/>
    </source>
</evidence>
<evidence type="ECO:0000256" key="4">
    <source>
        <dbReference type="ARBA" id="ARBA00022622"/>
    </source>
</evidence>
<name>F9WHZ9_TRYCI</name>
<comment type="caution">
    <text evidence="12">The sequence shown here is derived from an EMBL/GenBank/DDBJ whole genome shotgun (WGS) entry which is preliminary data.</text>
</comment>
<keyword evidence="5 10" id="KW-0732">Signal</keyword>
<comment type="subcellular location">
    <subcellularLocation>
        <location evidence="2">Cell membrane</location>
        <topology evidence="2">Lipid-anchor</topology>
        <topology evidence="2">GPI-anchor</topology>
    </subcellularLocation>
</comment>
<dbReference type="AlphaFoldDB" id="F9WHZ9"/>
<evidence type="ECO:0000256" key="1">
    <source>
        <dbReference type="ARBA" id="ARBA00002523"/>
    </source>
</evidence>
<feature type="region of interest" description="Disordered" evidence="9">
    <location>
        <begin position="271"/>
        <end position="329"/>
    </location>
</feature>
<sequence length="347" mass="38424">MVKLLMVMTVGGMAVSIMATGAKTEENKINYNDNEHKALCDVLGAAVTLWDRVKDQDTPFRKALGRAIFGKEDGRNLDDFKKMLPAEYRGDESGKSSCGECRFDPTHYPGRSIPHDLLCLCTAGENGAPFNSGGHHSLCGVSGDDWGCMVTQIQTGYVGTQQPWNCDGKKWSTYWDSERLQKAWVQVVASCLTRRNVTDLRSALTALNRQKESSKIPNWNRHSTTCGGSSGDICVGSIGWCGKSGGSQFLQWREVLEDLKDTDFNEIKKNTGKRRIRREASNDTDQGGPSDENSGDNEDPTTSMLEAKANQRFQRSSRESIVSHNSEQNSGSILTRPMWLLCAAFFQ</sequence>
<evidence type="ECO:0000256" key="10">
    <source>
        <dbReference type="SAM" id="SignalP"/>
    </source>
</evidence>
<dbReference type="InterPro" id="IPR025932">
    <property type="entry name" value="Trypano_VSG_B_N_dom"/>
</dbReference>
<dbReference type="VEuPathDB" id="TriTrypDB:TcIL3000_0_18250"/>
<evidence type="ECO:0000256" key="9">
    <source>
        <dbReference type="SAM" id="MobiDB-lite"/>
    </source>
</evidence>
<keyword evidence="3" id="KW-1003">Cell membrane</keyword>
<dbReference type="Pfam" id="PF13206">
    <property type="entry name" value="VSG_B"/>
    <property type="match status" value="1"/>
</dbReference>
<feature type="compositionally biased region" description="Polar residues" evidence="9">
    <location>
        <begin position="311"/>
        <end position="329"/>
    </location>
</feature>
<evidence type="ECO:0000256" key="2">
    <source>
        <dbReference type="ARBA" id="ARBA00004609"/>
    </source>
</evidence>
<feature type="domain" description="Trypanosome variant surface glycoprotein B-type N-terminal" evidence="11">
    <location>
        <begin position="54"/>
        <end position="261"/>
    </location>
</feature>
<dbReference type="EMBL" id="CAEQ01002505">
    <property type="protein sequence ID" value="CCD16944.1"/>
    <property type="molecule type" value="Genomic_DNA"/>
</dbReference>
<keyword evidence="6" id="KW-0472">Membrane</keyword>
<organism evidence="12 13">
    <name type="scientific">Trypanosoma congolense (strain IL3000)</name>
    <dbReference type="NCBI Taxonomy" id="1068625"/>
    <lineage>
        <taxon>Eukaryota</taxon>
        <taxon>Discoba</taxon>
        <taxon>Euglenozoa</taxon>
        <taxon>Kinetoplastea</taxon>
        <taxon>Metakinetoplastina</taxon>
        <taxon>Trypanosomatida</taxon>
        <taxon>Trypanosomatidae</taxon>
        <taxon>Trypanosoma</taxon>
        <taxon>Nannomonas</taxon>
    </lineage>
</organism>
<feature type="signal peptide" evidence="10">
    <location>
        <begin position="1"/>
        <end position="24"/>
    </location>
</feature>
<evidence type="ECO:0000256" key="7">
    <source>
        <dbReference type="ARBA" id="ARBA00023180"/>
    </source>
</evidence>
<evidence type="ECO:0000313" key="12">
    <source>
        <dbReference type="EMBL" id="CCD16944.1"/>
    </source>
</evidence>
<protein>
    <submittedName>
        <fullName evidence="12">Variant surface glycoprotein</fullName>
    </submittedName>
</protein>
<proteinExistence type="predicted"/>
<dbReference type="GO" id="GO:0098552">
    <property type="term" value="C:side of membrane"/>
    <property type="evidence" value="ECO:0007669"/>
    <property type="project" value="UniProtKB-KW"/>
</dbReference>
<evidence type="ECO:0000256" key="5">
    <source>
        <dbReference type="ARBA" id="ARBA00022729"/>
    </source>
</evidence>
<reference evidence="12 13" key="2">
    <citation type="journal article" date="2012" name="Proc. Natl. Acad. Sci. U.S.A.">
        <title>Antigenic diversity is generated by distinct evolutionary mechanisms in African trypanosome species.</title>
        <authorList>
            <person name="Jackson A.P."/>
            <person name="Berry A."/>
            <person name="Aslett M."/>
            <person name="Allison H.C."/>
            <person name="Burton P."/>
            <person name="Vavrova-Anderson J."/>
            <person name="Brown R."/>
            <person name="Browne H."/>
            <person name="Corton N."/>
            <person name="Hauser H."/>
            <person name="Gamble J."/>
            <person name="Gilderthorp R."/>
            <person name="Marcello L."/>
            <person name="McQuillan J."/>
            <person name="Otto T.D."/>
            <person name="Quail M.A."/>
            <person name="Sanders M.J."/>
            <person name="van Tonder A."/>
            <person name="Ginger M.L."/>
            <person name="Field M.C."/>
            <person name="Barry J.D."/>
            <person name="Hertz-Fowler C."/>
            <person name="Berriman M."/>
        </authorList>
    </citation>
    <scope>NUCLEOTIDE SEQUENCE [LARGE SCALE GENOMIC DNA]</scope>
    <source>
        <strain evidence="12 13">IL3000</strain>
    </source>
</reference>
<evidence type="ECO:0000256" key="3">
    <source>
        <dbReference type="ARBA" id="ARBA00022475"/>
    </source>
</evidence>
<keyword evidence="8" id="KW-0449">Lipoprotein</keyword>
<evidence type="ECO:0000259" key="11">
    <source>
        <dbReference type="Pfam" id="PF13206"/>
    </source>
</evidence>
<keyword evidence="7" id="KW-0325">Glycoprotein</keyword>
<evidence type="ECO:0000256" key="8">
    <source>
        <dbReference type="ARBA" id="ARBA00023288"/>
    </source>
</evidence>
<gene>
    <name evidence="12" type="ORF">TCIL3000_0_18250</name>
</gene>
<feature type="chain" id="PRO_5003390364" evidence="10">
    <location>
        <begin position="25"/>
        <end position="347"/>
    </location>
</feature>
<dbReference type="GO" id="GO:0005886">
    <property type="term" value="C:plasma membrane"/>
    <property type="evidence" value="ECO:0007669"/>
    <property type="project" value="UniProtKB-SubCell"/>
</dbReference>